<dbReference type="EMBL" id="CP014209">
    <property type="protein sequence ID" value="ANC32738.1"/>
    <property type="molecule type" value="Genomic_DNA"/>
</dbReference>
<evidence type="ECO:0000256" key="1">
    <source>
        <dbReference type="SAM" id="Phobius"/>
    </source>
</evidence>
<keyword evidence="3" id="KW-1185">Reference proteome</keyword>
<reference evidence="2 3" key="1">
    <citation type="submission" date="2016-01" db="EMBL/GenBank/DDBJ databases">
        <title>Complete genome sequence of a soil Actinobacterium, Isoptericola dokdonensis DS-3.</title>
        <authorList>
            <person name="Kwon S.-K."/>
            <person name="Kim J.F."/>
        </authorList>
    </citation>
    <scope>NUCLEOTIDE SEQUENCE [LARGE SCALE GENOMIC DNA]</scope>
    <source>
        <strain evidence="2 3">DS-3</strain>
    </source>
</reference>
<proteinExistence type="predicted"/>
<keyword evidence="1" id="KW-1133">Transmembrane helix</keyword>
<evidence type="ECO:0000313" key="3">
    <source>
        <dbReference type="Proteomes" id="UP000076794"/>
    </source>
</evidence>
<dbReference type="AlphaFoldDB" id="A0A161I9Q8"/>
<dbReference type="Proteomes" id="UP000076794">
    <property type="component" value="Chromosome"/>
</dbReference>
<evidence type="ECO:0000313" key="2">
    <source>
        <dbReference type="EMBL" id="ANC32738.1"/>
    </source>
</evidence>
<name>A0A161I9Q8_9MICO</name>
<gene>
    <name evidence="2" type="ORF">I598_3228</name>
</gene>
<feature type="transmembrane region" description="Helical" evidence="1">
    <location>
        <begin position="12"/>
        <end position="31"/>
    </location>
</feature>
<dbReference type="KEGG" id="ido:I598_3228"/>
<organism evidence="2 3">
    <name type="scientific">Isoptericola dokdonensis DS-3</name>
    <dbReference type="NCBI Taxonomy" id="1300344"/>
    <lineage>
        <taxon>Bacteria</taxon>
        <taxon>Bacillati</taxon>
        <taxon>Actinomycetota</taxon>
        <taxon>Actinomycetes</taxon>
        <taxon>Micrococcales</taxon>
        <taxon>Promicromonosporaceae</taxon>
        <taxon>Isoptericola</taxon>
    </lineage>
</organism>
<sequence length="239" mass="27869">MRPVDGFWDFLGSYWWLVFPLSAVVGGWAKGVQRWDERRRRDKIEMYRIKYADRAATAEAEEALTSEIERTVAVHDETVRRWLDYELDATKILEHPLMTDMREQVTVDFHRARRDAEDLRPDDLDELRDRRRLDRYRDAVRELRTRFDVAEAEARRRRTSSLTDDERRAVDRAKKLLAIADDPAASTAERQSAYRRATKELEGIIVLPDATTAAIEQRIAGALGTGPYPDDDHRDRPDA</sequence>
<keyword evidence="1" id="KW-0812">Transmembrane</keyword>
<keyword evidence="1" id="KW-0472">Membrane</keyword>
<protein>
    <submittedName>
        <fullName evidence="2">Uncharacterized protein</fullName>
    </submittedName>
</protein>
<dbReference type="PATRIC" id="fig|1300344.3.peg.3247"/>
<dbReference type="STRING" id="1300344.I598_3228"/>
<accession>A0A161I9Q8</accession>